<evidence type="ECO:0000313" key="3">
    <source>
        <dbReference type="EMBL" id="CAB3252079.1"/>
    </source>
</evidence>
<organism evidence="3 5">
    <name type="scientific">Arctia plantaginis</name>
    <name type="common">Wood tiger moth</name>
    <name type="synonym">Phalaena plantaginis</name>
    <dbReference type="NCBI Taxonomy" id="874455"/>
    <lineage>
        <taxon>Eukaryota</taxon>
        <taxon>Metazoa</taxon>
        <taxon>Ecdysozoa</taxon>
        <taxon>Arthropoda</taxon>
        <taxon>Hexapoda</taxon>
        <taxon>Insecta</taxon>
        <taxon>Pterygota</taxon>
        <taxon>Neoptera</taxon>
        <taxon>Endopterygota</taxon>
        <taxon>Lepidoptera</taxon>
        <taxon>Glossata</taxon>
        <taxon>Ditrysia</taxon>
        <taxon>Noctuoidea</taxon>
        <taxon>Erebidae</taxon>
        <taxon>Arctiinae</taxon>
        <taxon>Arctia</taxon>
    </lineage>
</organism>
<keyword evidence="1" id="KW-0472">Membrane</keyword>
<dbReference type="Proteomes" id="UP000494106">
    <property type="component" value="Unassembled WGS sequence"/>
</dbReference>
<proteinExistence type="predicted"/>
<reference evidence="4 5" key="1">
    <citation type="submission" date="2020-04" db="EMBL/GenBank/DDBJ databases">
        <authorList>
            <person name="Wallbank WR R."/>
            <person name="Pardo Diaz C."/>
            <person name="Kozak K."/>
            <person name="Martin S."/>
            <person name="Jiggins C."/>
            <person name="Moest M."/>
            <person name="Warren A I."/>
            <person name="Byers J.R.P. K."/>
            <person name="Montejo-Kovacevich G."/>
            <person name="Yen C E."/>
        </authorList>
    </citation>
    <scope>NUCLEOTIDE SEQUENCE [LARGE SCALE GENOMIC DNA]</scope>
</reference>
<keyword evidence="4" id="KW-1185">Reference proteome</keyword>
<dbReference type="EMBL" id="CADEBD010000364">
    <property type="protein sequence ID" value="CAB3252079.1"/>
    <property type="molecule type" value="Genomic_DNA"/>
</dbReference>
<evidence type="ECO:0000313" key="4">
    <source>
        <dbReference type="Proteomes" id="UP000494106"/>
    </source>
</evidence>
<dbReference type="EMBL" id="CADEBC010000483">
    <property type="protein sequence ID" value="CAB3234775.1"/>
    <property type="molecule type" value="Genomic_DNA"/>
</dbReference>
<evidence type="ECO:0000313" key="2">
    <source>
        <dbReference type="EMBL" id="CAB3234775.1"/>
    </source>
</evidence>
<dbReference type="OrthoDB" id="7384592at2759"/>
<evidence type="ECO:0000313" key="5">
    <source>
        <dbReference type="Proteomes" id="UP000494256"/>
    </source>
</evidence>
<dbReference type="AlphaFoldDB" id="A0A8S1AYC1"/>
<gene>
    <name evidence="3" type="ORF">APLA_LOCUS13913</name>
    <name evidence="2" type="ORF">APLA_LOCUS5793</name>
</gene>
<keyword evidence="1" id="KW-0812">Transmembrane</keyword>
<dbReference type="Proteomes" id="UP000494256">
    <property type="component" value="Unassembled WGS sequence"/>
</dbReference>
<comment type="caution">
    <text evidence="3">The sequence shown here is derived from an EMBL/GenBank/DDBJ whole genome shotgun (WGS) entry which is preliminary data.</text>
</comment>
<feature type="transmembrane region" description="Helical" evidence="1">
    <location>
        <begin position="60"/>
        <end position="82"/>
    </location>
</feature>
<protein>
    <submittedName>
        <fullName evidence="3">Uncharacterized protein</fullName>
    </submittedName>
</protein>
<accession>A0A8S1AYC1</accession>
<keyword evidence="1" id="KW-1133">Transmembrane helix</keyword>
<name>A0A8S1AYC1_ARCPL</name>
<evidence type="ECO:0000256" key="1">
    <source>
        <dbReference type="SAM" id="Phobius"/>
    </source>
</evidence>
<sequence>MLSKFLQPAYRNTTKQLLVRKLPPRFILGRHMDFIPATQYDTPYPKKFAFPYNIKTYYEITPLLFCTWVGMVFIVLSTIWAVQTKVDVVYSVNSRRYLCRTMDLRNPPILKLVLINQRYDPWPEMQDVLDKMKAAEKRALVRVQSCSLV</sequence>